<protein>
    <submittedName>
        <fullName evidence="3">P-loop containing nucleoside triphosphate hydrolase protein</fullName>
    </submittedName>
</protein>
<dbReference type="Proteomes" id="UP001283341">
    <property type="component" value="Unassembled WGS sequence"/>
</dbReference>
<dbReference type="GO" id="GO:0005525">
    <property type="term" value="F:GTP binding"/>
    <property type="evidence" value="ECO:0007669"/>
    <property type="project" value="UniProtKB-KW"/>
</dbReference>
<dbReference type="InterPro" id="IPR003578">
    <property type="entry name" value="Small_GTPase_Rho"/>
</dbReference>
<dbReference type="Pfam" id="PF00071">
    <property type="entry name" value="Ras"/>
    <property type="match status" value="1"/>
</dbReference>
<reference evidence="3" key="2">
    <citation type="submission" date="2023-06" db="EMBL/GenBank/DDBJ databases">
        <authorList>
            <consortium name="Lawrence Berkeley National Laboratory"/>
            <person name="Haridas S."/>
            <person name="Hensen N."/>
            <person name="Bonometti L."/>
            <person name="Westerberg I."/>
            <person name="Brannstrom I.O."/>
            <person name="Guillou S."/>
            <person name="Cros-Aarteil S."/>
            <person name="Calhoun S."/>
            <person name="Kuo A."/>
            <person name="Mondo S."/>
            <person name="Pangilinan J."/>
            <person name="Riley R."/>
            <person name="Labutti K."/>
            <person name="Andreopoulos B."/>
            <person name="Lipzen A."/>
            <person name="Chen C."/>
            <person name="Yanf M."/>
            <person name="Daum C."/>
            <person name="Ng V."/>
            <person name="Clum A."/>
            <person name="Steindorff A."/>
            <person name="Ohm R."/>
            <person name="Martin F."/>
            <person name="Silar P."/>
            <person name="Natvig D."/>
            <person name="Lalanne C."/>
            <person name="Gautier V."/>
            <person name="Ament-Velasquez S.L."/>
            <person name="Kruys A."/>
            <person name="Hutchinson M.I."/>
            <person name="Powell A.J."/>
            <person name="Barry K."/>
            <person name="Miller A.N."/>
            <person name="Grigoriev I.V."/>
            <person name="Debuchy R."/>
            <person name="Gladieux P."/>
            <person name="Thoren M.H."/>
            <person name="Johannesson H."/>
        </authorList>
    </citation>
    <scope>NUCLEOTIDE SEQUENCE</scope>
    <source>
        <strain evidence="3">CBS 118394</strain>
    </source>
</reference>
<evidence type="ECO:0000313" key="4">
    <source>
        <dbReference type="Proteomes" id="UP001283341"/>
    </source>
</evidence>
<organism evidence="3 4">
    <name type="scientific">Apodospora peruviana</name>
    <dbReference type="NCBI Taxonomy" id="516989"/>
    <lineage>
        <taxon>Eukaryota</taxon>
        <taxon>Fungi</taxon>
        <taxon>Dikarya</taxon>
        <taxon>Ascomycota</taxon>
        <taxon>Pezizomycotina</taxon>
        <taxon>Sordariomycetes</taxon>
        <taxon>Sordariomycetidae</taxon>
        <taxon>Sordariales</taxon>
        <taxon>Lasiosphaeriaceae</taxon>
        <taxon>Apodospora</taxon>
    </lineage>
</organism>
<evidence type="ECO:0000256" key="1">
    <source>
        <dbReference type="ARBA" id="ARBA00022741"/>
    </source>
</evidence>
<dbReference type="InterPro" id="IPR027417">
    <property type="entry name" value="P-loop_NTPase"/>
</dbReference>
<reference evidence="3" key="1">
    <citation type="journal article" date="2023" name="Mol. Phylogenet. Evol.">
        <title>Genome-scale phylogeny and comparative genomics of the fungal order Sordariales.</title>
        <authorList>
            <person name="Hensen N."/>
            <person name="Bonometti L."/>
            <person name="Westerberg I."/>
            <person name="Brannstrom I.O."/>
            <person name="Guillou S."/>
            <person name="Cros-Aarteil S."/>
            <person name="Calhoun S."/>
            <person name="Haridas S."/>
            <person name="Kuo A."/>
            <person name="Mondo S."/>
            <person name="Pangilinan J."/>
            <person name="Riley R."/>
            <person name="LaButti K."/>
            <person name="Andreopoulos B."/>
            <person name="Lipzen A."/>
            <person name="Chen C."/>
            <person name="Yan M."/>
            <person name="Daum C."/>
            <person name="Ng V."/>
            <person name="Clum A."/>
            <person name="Steindorff A."/>
            <person name="Ohm R.A."/>
            <person name="Martin F."/>
            <person name="Silar P."/>
            <person name="Natvig D.O."/>
            <person name="Lalanne C."/>
            <person name="Gautier V."/>
            <person name="Ament-Velasquez S.L."/>
            <person name="Kruys A."/>
            <person name="Hutchinson M.I."/>
            <person name="Powell A.J."/>
            <person name="Barry K."/>
            <person name="Miller A.N."/>
            <person name="Grigoriev I.V."/>
            <person name="Debuchy R."/>
            <person name="Gladieux P."/>
            <person name="Hiltunen Thoren M."/>
            <person name="Johannesson H."/>
        </authorList>
    </citation>
    <scope>NUCLEOTIDE SEQUENCE</scope>
    <source>
        <strain evidence="3">CBS 118394</strain>
    </source>
</reference>
<dbReference type="GO" id="GO:0003924">
    <property type="term" value="F:GTPase activity"/>
    <property type="evidence" value="ECO:0007669"/>
    <property type="project" value="InterPro"/>
</dbReference>
<dbReference type="PRINTS" id="PR00449">
    <property type="entry name" value="RASTRNSFRMNG"/>
</dbReference>
<dbReference type="AlphaFoldDB" id="A0AAE0HXX5"/>
<dbReference type="SUPFAM" id="SSF52540">
    <property type="entry name" value="P-loop containing nucleoside triphosphate hydrolases"/>
    <property type="match status" value="1"/>
</dbReference>
<dbReference type="Gene3D" id="3.40.50.300">
    <property type="entry name" value="P-loop containing nucleotide triphosphate hydrolases"/>
    <property type="match status" value="1"/>
</dbReference>
<accession>A0AAE0HXX5</accession>
<dbReference type="SMART" id="SM00174">
    <property type="entry name" value="RHO"/>
    <property type="match status" value="1"/>
</dbReference>
<dbReference type="InterPro" id="IPR001806">
    <property type="entry name" value="Small_GTPase"/>
</dbReference>
<keyword evidence="4" id="KW-1185">Reference proteome</keyword>
<keyword evidence="1" id="KW-0547">Nucleotide-binding</keyword>
<proteinExistence type="predicted"/>
<keyword evidence="3" id="KW-0378">Hydrolase</keyword>
<dbReference type="PANTHER" id="PTHR24072">
    <property type="entry name" value="RHO FAMILY GTPASE"/>
    <property type="match status" value="1"/>
</dbReference>
<keyword evidence="2" id="KW-0342">GTP-binding</keyword>
<gene>
    <name evidence="3" type="ORF">B0H66DRAFT_316262</name>
</gene>
<comment type="caution">
    <text evidence="3">The sequence shown here is derived from an EMBL/GenBank/DDBJ whole genome shotgun (WGS) entry which is preliminary data.</text>
</comment>
<sequence>MGISKWRADNPNSCLIKGSFDEVYQSTAYIHDLTDRWYYTTIESQTDPTQTVPSISTDYYTFPHVMDTGEPVIVELWDFPGSIASQKHGSQLLSSFFNAAVICYSIEDEENLKNVTAFWKHKLQNSLIDCPIFVLGMKKDLRAEFPTLGLSFLSERDAATAAAGRKAAKEVHAAGHGECSAKTGENVQPVFRAIVHFVVNHIKEGEHRIQQFRRRDKAKEAVKDTGRAVAKLFCVYGQYGKELGV</sequence>
<dbReference type="GO" id="GO:0007264">
    <property type="term" value="P:small GTPase-mediated signal transduction"/>
    <property type="evidence" value="ECO:0007669"/>
    <property type="project" value="InterPro"/>
</dbReference>
<dbReference type="EMBL" id="JAUEDM010000006">
    <property type="protein sequence ID" value="KAK3314624.1"/>
    <property type="molecule type" value="Genomic_DNA"/>
</dbReference>
<name>A0AAE0HXX5_9PEZI</name>
<evidence type="ECO:0000256" key="2">
    <source>
        <dbReference type="ARBA" id="ARBA00023134"/>
    </source>
</evidence>
<evidence type="ECO:0000313" key="3">
    <source>
        <dbReference type="EMBL" id="KAK3314624.1"/>
    </source>
</evidence>